<protein>
    <submittedName>
        <fullName evidence="2">Uncharacterized protein</fullName>
    </submittedName>
</protein>
<feature type="region of interest" description="Disordered" evidence="1">
    <location>
        <begin position="44"/>
        <end position="78"/>
    </location>
</feature>
<proteinExistence type="predicted"/>
<name>A0A2T8III1_9POAL</name>
<sequence length="78" mass="8443">MGSEQWQSGRWCLHMLCRSNEQRLVLGQSVGRCVPVTLVHTTPCPASPAELKSEGSPSQRTRGGSVGLGPKPLWSPMI</sequence>
<dbReference type="EMBL" id="CM008050">
    <property type="protein sequence ID" value="PVH37490.1"/>
    <property type="molecule type" value="Genomic_DNA"/>
</dbReference>
<organism evidence="2">
    <name type="scientific">Panicum hallii</name>
    <dbReference type="NCBI Taxonomy" id="206008"/>
    <lineage>
        <taxon>Eukaryota</taxon>
        <taxon>Viridiplantae</taxon>
        <taxon>Streptophyta</taxon>
        <taxon>Embryophyta</taxon>
        <taxon>Tracheophyta</taxon>
        <taxon>Spermatophyta</taxon>
        <taxon>Magnoliopsida</taxon>
        <taxon>Liliopsida</taxon>
        <taxon>Poales</taxon>
        <taxon>Poaceae</taxon>
        <taxon>PACMAD clade</taxon>
        <taxon>Panicoideae</taxon>
        <taxon>Panicodae</taxon>
        <taxon>Paniceae</taxon>
        <taxon>Panicinae</taxon>
        <taxon>Panicum</taxon>
        <taxon>Panicum sect. Panicum</taxon>
    </lineage>
</organism>
<dbReference type="Gramene" id="PVH37490">
    <property type="protein sequence ID" value="PVH37490"/>
    <property type="gene ID" value="PAHAL_5G016300"/>
</dbReference>
<reference evidence="2" key="1">
    <citation type="submission" date="2018-04" db="EMBL/GenBank/DDBJ databases">
        <title>WGS assembly of Panicum hallii.</title>
        <authorList>
            <person name="Lovell J."/>
            <person name="Jenkins J."/>
            <person name="Lowry D."/>
            <person name="Mamidi S."/>
            <person name="Sreedasyam A."/>
            <person name="Weng X."/>
            <person name="Barry K."/>
            <person name="Bonette J."/>
            <person name="Campitelli B."/>
            <person name="Daum C."/>
            <person name="Gordon S."/>
            <person name="Gould B."/>
            <person name="Lipzen A."/>
            <person name="Macqueen A."/>
            <person name="Palacio-Mejia J."/>
            <person name="Plott C."/>
            <person name="Shakirov E."/>
            <person name="Shu S."/>
            <person name="Yoshinaga Y."/>
            <person name="Zane M."/>
            <person name="Rokhsar D."/>
            <person name="Grimwood J."/>
            <person name="Schmutz J."/>
            <person name="Juenger T."/>
        </authorList>
    </citation>
    <scope>NUCLEOTIDE SEQUENCE [LARGE SCALE GENOMIC DNA]</scope>
    <source>
        <strain evidence="2">FIL2</strain>
    </source>
</reference>
<gene>
    <name evidence="2" type="ORF">PAHAL_5G016300</name>
</gene>
<dbReference type="AlphaFoldDB" id="A0A2T8III1"/>
<dbReference type="Proteomes" id="UP000243499">
    <property type="component" value="Chromosome 5"/>
</dbReference>
<evidence type="ECO:0000313" key="2">
    <source>
        <dbReference type="EMBL" id="PVH37490.1"/>
    </source>
</evidence>
<evidence type="ECO:0000256" key="1">
    <source>
        <dbReference type="SAM" id="MobiDB-lite"/>
    </source>
</evidence>
<accession>A0A2T8III1</accession>